<dbReference type="AlphaFoldDB" id="A0A9Q8LHN2"/>
<reference evidence="3" key="2">
    <citation type="journal article" date="2022" name="Microb. Genom.">
        <title>A chromosome-scale genome assembly of the tomato pathogen Cladosporium fulvum reveals a compartmentalized genome architecture and the presence of a dispensable chromosome.</title>
        <authorList>
            <person name="Zaccaron A.Z."/>
            <person name="Chen L.H."/>
            <person name="Samaras A."/>
            <person name="Stergiopoulos I."/>
        </authorList>
    </citation>
    <scope>NUCLEOTIDE SEQUENCE</scope>
    <source>
        <strain evidence="3">Race5_Kim</strain>
    </source>
</reference>
<keyword evidence="4" id="KW-1185">Reference proteome</keyword>
<dbReference type="InterPro" id="IPR029058">
    <property type="entry name" value="AB_hydrolase_fold"/>
</dbReference>
<dbReference type="SUPFAM" id="SSF53474">
    <property type="entry name" value="alpha/beta-Hydrolases"/>
    <property type="match status" value="1"/>
</dbReference>
<evidence type="ECO:0000313" key="4">
    <source>
        <dbReference type="Proteomes" id="UP000756132"/>
    </source>
</evidence>
<dbReference type="InterPro" id="IPR050309">
    <property type="entry name" value="Type-B_Carboxylest/Lipase"/>
</dbReference>
<evidence type="ECO:0000313" key="3">
    <source>
        <dbReference type="EMBL" id="UJO17617.1"/>
    </source>
</evidence>
<dbReference type="KEGG" id="ffu:CLAFUR5_05842"/>
<dbReference type="Proteomes" id="UP000756132">
    <property type="component" value="Chromosome 5"/>
</dbReference>
<dbReference type="OrthoDB" id="408631at2759"/>
<evidence type="ECO:0000256" key="1">
    <source>
        <dbReference type="SAM" id="SignalP"/>
    </source>
</evidence>
<dbReference type="GeneID" id="71985720"/>
<dbReference type="PROSITE" id="PS00941">
    <property type="entry name" value="CARBOXYLESTERASE_B_2"/>
    <property type="match status" value="1"/>
</dbReference>
<keyword evidence="1" id="KW-0732">Signal</keyword>
<accession>A0A9Q8LHN2</accession>
<dbReference type="PANTHER" id="PTHR11559">
    <property type="entry name" value="CARBOXYLESTERASE"/>
    <property type="match status" value="1"/>
</dbReference>
<organism evidence="3 4">
    <name type="scientific">Passalora fulva</name>
    <name type="common">Tomato leaf mold</name>
    <name type="synonym">Cladosporium fulvum</name>
    <dbReference type="NCBI Taxonomy" id="5499"/>
    <lineage>
        <taxon>Eukaryota</taxon>
        <taxon>Fungi</taxon>
        <taxon>Dikarya</taxon>
        <taxon>Ascomycota</taxon>
        <taxon>Pezizomycotina</taxon>
        <taxon>Dothideomycetes</taxon>
        <taxon>Dothideomycetidae</taxon>
        <taxon>Mycosphaerellales</taxon>
        <taxon>Mycosphaerellaceae</taxon>
        <taxon>Fulvia</taxon>
    </lineage>
</organism>
<dbReference type="EMBL" id="CP090167">
    <property type="protein sequence ID" value="UJO17617.1"/>
    <property type="molecule type" value="Genomic_DNA"/>
</dbReference>
<dbReference type="InterPro" id="IPR019819">
    <property type="entry name" value="Carboxylesterase_B_CS"/>
</dbReference>
<feature type="chain" id="PRO_5040197325" evidence="1">
    <location>
        <begin position="30"/>
        <end position="635"/>
    </location>
</feature>
<evidence type="ECO:0000259" key="2">
    <source>
        <dbReference type="Pfam" id="PF00135"/>
    </source>
</evidence>
<reference evidence="3" key="1">
    <citation type="submission" date="2021-12" db="EMBL/GenBank/DDBJ databases">
        <authorList>
            <person name="Zaccaron A."/>
            <person name="Stergiopoulos I."/>
        </authorList>
    </citation>
    <scope>NUCLEOTIDE SEQUENCE</scope>
    <source>
        <strain evidence="3">Race5_Kim</strain>
    </source>
</reference>
<dbReference type="RefSeq" id="XP_047761983.1">
    <property type="nucleotide sequence ID" value="XM_047904990.1"/>
</dbReference>
<dbReference type="Gene3D" id="3.40.50.1820">
    <property type="entry name" value="alpha/beta hydrolase"/>
    <property type="match status" value="1"/>
</dbReference>
<protein>
    <submittedName>
        <fullName evidence="3">Carboxylesterase 1E</fullName>
    </submittedName>
</protein>
<proteinExistence type="predicted"/>
<sequence>MAGCRLSLVLWPFVEMLCGILILAALAVAKPTKHNPQPYHSSLQVRHSYGAVNGETASPEVDLGYSIYQGYHNASTGQDVYKGIRFAQPPTGSLRWQAPRPPAVNRTETFDATTFPAECPQNPNSSGRIQAVNQTGTSEDCLFLNVYTPSNATEPLPVHFWIHGGGYGTGNGQQDLQTFINTNGNRFVGVIIQYRLGAFGFLSSDEVYRKGVVNAGILDQVLALQWVQSHIHLFNGDFTRVTIAGESAGAGSVMLLDIAYGGTLGTSLFQNSIAASPFLPMQYGYKDWVPTQSYYSFAAQAGCNSMLPYGANGSRPIFECLQEVSSEALINASATIAQSGNFGTWAFLPVTDGTLIQDLPSRQLGRREVNGENMFSGNNANEGAYFVPQHIDTEEDLLAWLRLTFPLFSTNDIAKILYYYPSSNASVDSTAPLFATTGESNPTAVNQSVLATGQQQRANNIYAETTFICPSYWLAGAYSRNGGSAYKYQFSVVPGLHGDEINAWANAPDNETLTQPHSRDLATAFSQMYGNFVIHSNPSVSNAVANGLTDPFDAAASNAAAAWPPYSIEAPFQIDVKTTCGENRISIGQVGSADRFYCAGAGTYNDFRKVNAYTWEGGRGVRCDSWKSVGEIVPE</sequence>
<name>A0A9Q8LHN2_PASFU</name>
<gene>
    <name evidence="3" type="ORF">CLAFUR5_05842</name>
</gene>
<feature type="domain" description="Carboxylesterase type B" evidence="2">
    <location>
        <begin position="72"/>
        <end position="569"/>
    </location>
</feature>
<feature type="signal peptide" evidence="1">
    <location>
        <begin position="1"/>
        <end position="29"/>
    </location>
</feature>
<dbReference type="InterPro" id="IPR002018">
    <property type="entry name" value="CarbesteraseB"/>
</dbReference>
<dbReference type="Pfam" id="PF00135">
    <property type="entry name" value="COesterase"/>
    <property type="match status" value="1"/>
</dbReference>